<evidence type="ECO:0000256" key="2">
    <source>
        <dbReference type="SAM" id="MobiDB-lite"/>
    </source>
</evidence>
<organism evidence="4 5">
    <name type="scientific">Sporolactobacillus putidus</name>
    <dbReference type="NCBI Taxonomy" id="492735"/>
    <lineage>
        <taxon>Bacteria</taxon>
        <taxon>Bacillati</taxon>
        <taxon>Bacillota</taxon>
        <taxon>Bacilli</taxon>
        <taxon>Bacillales</taxon>
        <taxon>Sporolactobacillaceae</taxon>
        <taxon>Sporolactobacillus</taxon>
    </lineage>
</organism>
<dbReference type="Proteomes" id="UP000654670">
    <property type="component" value="Unassembled WGS sequence"/>
</dbReference>
<dbReference type="RefSeq" id="WP_188802398.1">
    <property type="nucleotide sequence ID" value="NZ_BMOK01000005.1"/>
</dbReference>
<dbReference type="AlphaFoldDB" id="A0A917S2M4"/>
<gene>
    <name evidence="4" type="ORF">GCM10007968_14190</name>
</gene>
<evidence type="ECO:0000259" key="3">
    <source>
        <dbReference type="PROSITE" id="PS51740"/>
    </source>
</evidence>
<accession>A0A917S2M4</accession>
<reference evidence="4" key="1">
    <citation type="journal article" date="2014" name="Int. J. Syst. Evol. Microbiol.">
        <title>Complete genome sequence of Corynebacterium casei LMG S-19264T (=DSM 44701T), isolated from a smear-ripened cheese.</title>
        <authorList>
            <consortium name="US DOE Joint Genome Institute (JGI-PGF)"/>
            <person name="Walter F."/>
            <person name="Albersmeier A."/>
            <person name="Kalinowski J."/>
            <person name="Ruckert C."/>
        </authorList>
    </citation>
    <scope>NUCLEOTIDE SEQUENCE</scope>
    <source>
        <strain evidence="4">JCM 15325</strain>
    </source>
</reference>
<keyword evidence="5" id="KW-1185">Reference proteome</keyword>
<protein>
    <recommendedName>
        <fullName evidence="3">SpoVT-AbrB domain-containing protein</fullName>
    </recommendedName>
</protein>
<dbReference type="EMBL" id="BMOK01000005">
    <property type="protein sequence ID" value="GGL51081.1"/>
    <property type="molecule type" value="Genomic_DNA"/>
</dbReference>
<proteinExistence type="predicted"/>
<feature type="domain" description="SpoVT-AbrB" evidence="3">
    <location>
        <begin position="4"/>
        <end position="49"/>
    </location>
</feature>
<name>A0A917S2M4_9BACL</name>
<dbReference type="InterPro" id="IPR037914">
    <property type="entry name" value="SpoVT-AbrB_sf"/>
</dbReference>
<dbReference type="SUPFAM" id="SSF89447">
    <property type="entry name" value="AbrB/MazE/MraZ-like"/>
    <property type="match status" value="1"/>
</dbReference>
<dbReference type="PROSITE" id="PS51740">
    <property type="entry name" value="SPOVT_ABRB"/>
    <property type="match status" value="1"/>
</dbReference>
<evidence type="ECO:0000256" key="1">
    <source>
        <dbReference type="PROSITE-ProRule" id="PRU01076"/>
    </source>
</evidence>
<evidence type="ECO:0000313" key="4">
    <source>
        <dbReference type="EMBL" id="GGL51081.1"/>
    </source>
</evidence>
<dbReference type="InterPro" id="IPR007159">
    <property type="entry name" value="SpoVT-AbrB_dom"/>
</dbReference>
<reference evidence="4" key="2">
    <citation type="submission" date="2020-09" db="EMBL/GenBank/DDBJ databases">
        <authorList>
            <person name="Sun Q."/>
            <person name="Ohkuma M."/>
        </authorList>
    </citation>
    <scope>NUCLEOTIDE SEQUENCE</scope>
    <source>
        <strain evidence="4">JCM 15325</strain>
    </source>
</reference>
<keyword evidence="1" id="KW-0238">DNA-binding</keyword>
<comment type="caution">
    <text evidence="4">The sequence shown here is derived from an EMBL/GenBank/DDBJ whole genome shotgun (WGS) entry which is preliminary data.</text>
</comment>
<feature type="region of interest" description="Disordered" evidence="2">
    <location>
        <begin position="104"/>
        <end position="127"/>
    </location>
</feature>
<dbReference type="GO" id="GO:0003677">
    <property type="term" value="F:DNA binding"/>
    <property type="evidence" value="ECO:0007669"/>
    <property type="project" value="UniProtKB-UniRule"/>
</dbReference>
<sequence length="127" mass="14570">MQKSKRMKISSKRQLTIPADFYEDAGFASEAIVEYDDIGKRLIIKPVSALEGMDFSEEILRDLISRGLSGQELLNEFSRVKKQIPAAIREMFDEKAGEARETEIMTPDMSLDDYLDRFPEKDSEDNK</sequence>
<feature type="compositionally biased region" description="Basic and acidic residues" evidence="2">
    <location>
        <begin position="114"/>
        <end position="127"/>
    </location>
</feature>
<evidence type="ECO:0000313" key="5">
    <source>
        <dbReference type="Proteomes" id="UP000654670"/>
    </source>
</evidence>